<sequence>MCEKDLGIFIKHDMKWDVQVRNSTSKANRILGMIKKTFKYLDIHNTSLLYKALVRPHLEYAISSWSPYSIKDVKELEKVQRRATRLTPQLRGLSSPDRLSKMGLSNLQTRRQRGDLIQMFKIVNNFEKVDLINCGYVNAQNRKYNLRSHNKSIRREKMRYFQPRFNFLNNRVTALWNKLPIDIVNTQSLNSFKAKLDVWMESNVSSGCYLDFCSSCSFNLLLLYYPIGSIGKLVYNK</sequence>
<reference evidence="1" key="1">
    <citation type="submission" date="2021-02" db="EMBL/GenBank/DDBJ databases">
        <authorList>
            <person name="Nowell W R."/>
        </authorList>
    </citation>
    <scope>NUCLEOTIDE SEQUENCE</scope>
    <source>
        <strain evidence="1">Ploen Becks lab</strain>
    </source>
</reference>
<accession>A0A813N6F9</accession>
<evidence type="ECO:0008006" key="3">
    <source>
        <dbReference type="Google" id="ProtNLM"/>
    </source>
</evidence>
<dbReference type="AlphaFoldDB" id="A0A813N6F9"/>
<gene>
    <name evidence="1" type="ORF">OXX778_LOCUS2930</name>
</gene>
<dbReference type="OrthoDB" id="10063766at2759"/>
<comment type="caution">
    <text evidence="1">The sequence shown here is derived from an EMBL/GenBank/DDBJ whole genome shotgun (WGS) entry which is preliminary data.</text>
</comment>
<name>A0A813N6F9_9BILA</name>
<evidence type="ECO:0000313" key="2">
    <source>
        <dbReference type="Proteomes" id="UP000663879"/>
    </source>
</evidence>
<keyword evidence="2" id="KW-1185">Reference proteome</keyword>
<dbReference type="EMBL" id="CAJNOC010000245">
    <property type="protein sequence ID" value="CAF0732558.1"/>
    <property type="molecule type" value="Genomic_DNA"/>
</dbReference>
<protein>
    <recommendedName>
        <fullName evidence="3">RNA-directed DNA polymerase from mobile element jockey-like</fullName>
    </recommendedName>
</protein>
<organism evidence="1 2">
    <name type="scientific">Brachionus calyciflorus</name>
    <dbReference type="NCBI Taxonomy" id="104777"/>
    <lineage>
        <taxon>Eukaryota</taxon>
        <taxon>Metazoa</taxon>
        <taxon>Spiralia</taxon>
        <taxon>Gnathifera</taxon>
        <taxon>Rotifera</taxon>
        <taxon>Eurotatoria</taxon>
        <taxon>Monogononta</taxon>
        <taxon>Pseudotrocha</taxon>
        <taxon>Ploima</taxon>
        <taxon>Brachionidae</taxon>
        <taxon>Brachionus</taxon>
    </lineage>
</organism>
<evidence type="ECO:0000313" key="1">
    <source>
        <dbReference type="EMBL" id="CAF0732558.1"/>
    </source>
</evidence>
<dbReference type="Proteomes" id="UP000663879">
    <property type="component" value="Unassembled WGS sequence"/>
</dbReference>
<dbReference type="PANTHER" id="PTHR33332">
    <property type="entry name" value="REVERSE TRANSCRIPTASE DOMAIN-CONTAINING PROTEIN"/>
    <property type="match status" value="1"/>
</dbReference>
<proteinExistence type="predicted"/>